<dbReference type="Gene3D" id="3.40.190.150">
    <property type="entry name" value="Bordetella uptake gene, domain 1"/>
    <property type="match status" value="1"/>
</dbReference>
<reference evidence="4" key="1">
    <citation type="journal article" date="2019" name="Int. J. Syst. Evol. Microbiol.">
        <title>The Global Catalogue of Microorganisms (GCM) 10K type strain sequencing project: providing services to taxonomists for standard genome sequencing and annotation.</title>
        <authorList>
            <consortium name="The Broad Institute Genomics Platform"/>
            <consortium name="The Broad Institute Genome Sequencing Center for Infectious Disease"/>
            <person name="Wu L."/>
            <person name="Ma J."/>
        </authorList>
    </citation>
    <scope>NUCLEOTIDE SEQUENCE [LARGE SCALE GENOMIC DNA]</scope>
    <source>
        <strain evidence="4">CCUG 39402</strain>
    </source>
</reference>
<dbReference type="PIRSF" id="PIRSF017082">
    <property type="entry name" value="YflP"/>
    <property type="match status" value="1"/>
</dbReference>
<comment type="caution">
    <text evidence="3">The sequence shown here is derived from an EMBL/GenBank/DDBJ whole genome shotgun (WGS) entry which is preliminary data.</text>
</comment>
<organism evidence="3 4">
    <name type="scientific">Polaromonas aquatica</name>
    <dbReference type="NCBI Taxonomy" id="332657"/>
    <lineage>
        <taxon>Bacteria</taxon>
        <taxon>Pseudomonadati</taxon>
        <taxon>Pseudomonadota</taxon>
        <taxon>Betaproteobacteria</taxon>
        <taxon>Burkholderiales</taxon>
        <taxon>Comamonadaceae</taxon>
        <taxon>Polaromonas</taxon>
    </lineage>
</organism>
<dbReference type="Proteomes" id="UP001596270">
    <property type="component" value="Unassembled WGS sequence"/>
</dbReference>
<dbReference type="SUPFAM" id="SSF53850">
    <property type="entry name" value="Periplasmic binding protein-like II"/>
    <property type="match status" value="1"/>
</dbReference>
<feature type="signal peptide" evidence="2">
    <location>
        <begin position="1"/>
        <end position="25"/>
    </location>
</feature>
<sequence>MTRPFACWHRALAIASLAATCLAQAQTYPNRPVHFVVPFAAGGGSDVMARLIAEPLSQRLGQPVIVENKPGANATIGADYVARSAPDGLNMLHTSPGPQITNPFLMAKLPYDPVKDLLPVARLGVFVNVLVVNPRLPVKNVAELVAYAKANPGKLSFASPGIGSGGHLAGEYLKRVAGIEIVHVPYKGTGAAIQDLVAGNVQLSLDSIAAFLPLIKSGQLRAIAVGHVQRSPSLPDVPTLAETFAGFDAAPMNYLAVRGGTPPEIVAQLNREVNVVLGAPVLRQRLLEMGVLVAPSTPDEIVRQVNSEREKWKRIIEASGVKVE</sequence>
<evidence type="ECO:0000313" key="3">
    <source>
        <dbReference type="EMBL" id="MFC6281419.1"/>
    </source>
</evidence>
<evidence type="ECO:0000256" key="2">
    <source>
        <dbReference type="SAM" id="SignalP"/>
    </source>
</evidence>
<dbReference type="PANTHER" id="PTHR42928">
    <property type="entry name" value="TRICARBOXYLATE-BINDING PROTEIN"/>
    <property type="match status" value="1"/>
</dbReference>
<dbReference type="CDD" id="cd13578">
    <property type="entry name" value="PBP2_Bug27"/>
    <property type="match status" value="1"/>
</dbReference>
<protein>
    <submittedName>
        <fullName evidence="3">Bug family tripartite tricarboxylate transporter substrate binding protein</fullName>
    </submittedName>
</protein>
<gene>
    <name evidence="3" type="ORF">ACFQND_09275</name>
</gene>
<feature type="chain" id="PRO_5046007277" evidence="2">
    <location>
        <begin position="26"/>
        <end position="324"/>
    </location>
</feature>
<keyword evidence="2" id="KW-0732">Signal</keyword>
<dbReference type="RefSeq" id="WP_371439084.1">
    <property type="nucleotide sequence ID" value="NZ_JBHSRS010000018.1"/>
</dbReference>
<proteinExistence type="inferred from homology"/>
<dbReference type="Pfam" id="PF03401">
    <property type="entry name" value="TctC"/>
    <property type="match status" value="1"/>
</dbReference>
<dbReference type="InterPro" id="IPR042100">
    <property type="entry name" value="Bug_dom1"/>
</dbReference>
<keyword evidence="4" id="KW-1185">Reference proteome</keyword>
<accession>A0ABW1TUX5</accession>
<dbReference type="InterPro" id="IPR005064">
    <property type="entry name" value="BUG"/>
</dbReference>
<evidence type="ECO:0000313" key="4">
    <source>
        <dbReference type="Proteomes" id="UP001596270"/>
    </source>
</evidence>
<evidence type="ECO:0000256" key="1">
    <source>
        <dbReference type="ARBA" id="ARBA00006987"/>
    </source>
</evidence>
<dbReference type="PANTHER" id="PTHR42928:SF5">
    <property type="entry name" value="BLR1237 PROTEIN"/>
    <property type="match status" value="1"/>
</dbReference>
<dbReference type="EMBL" id="JBHSRS010000018">
    <property type="protein sequence ID" value="MFC6281419.1"/>
    <property type="molecule type" value="Genomic_DNA"/>
</dbReference>
<dbReference type="Gene3D" id="3.40.190.10">
    <property type="entry name" value="Periplasmic binding protein-like II"/>
    <property type="match status" value="1"/>
</dbReference>
<name>A0ABW1TUX5_9BURK</name>
<comment type="similarity">
    <text evidence="1">Belongs to the UPF0065 (bug) family.</text>
</comment>